<dbReference type="Pfam" id="PF02583">
    <property type="entry name" value="Trns_repr_metal"/>
    <property type="match status" value="1"/>
</dbReference>
<accession>A0ABX7B8Z0</accession>
<dbReference type="EMBL" id="CP067420">
    <property type="protein sequence ID" value="QQP89536.1"/>
    <property type="molecule type" value="Genomic_DNA"/>
</dbReference>
<keyword evidence="3" id="KW-1185">Reference proteome</keyword>
<dbReference type="CDD" id="cd10154">
    <property type="entry name" value="NreA-like_DUF156"/>
    <property type="match status" value="1"/>
</dbReference>
<dbReference type="PANTHER" id="PTHR33677">
    <property type="entry name" value="TRANSCRIPTIONAL REPRESSOR FRMR-RELATED"/>
    <property type="match status" value="1"/>
</dbReference>
<dbReference type="Gene3D" id="1.20.58.1000">
    <property type="entry name" value="Metal-sensitive repressor, helix protomer"/>
    <property type="match status" value="1"/>
</dbReference>
<dbReference type="InterPro" id="IPR003735">
    <property type="entry name" value="Metal_Tscrpt_repr"/>
</dbReference>
<comment type="similarity">
    <text evidence="1">Belongs to the FrmR/RcnR family.</text>
</comment>
<organism evidence="2 3">
    <name type="scientific">Skermanella cutis</name>
    <dbReference type="NCBI Taxonomy" id="2775420"/>
    <lineage>
        <taxon>Bacteria</taxon>
        <taxon>Pseudomonadati</taxon>
        <taxon>Pseudomonadota</taxon>
        <taxon>Alphaproteobacteria</taxon>
        <taxon>Rhodospirillales</taxon>
        <taxon>Azospirillaceae</taxon>
        <taxon>Skermanella</taxon>
    </lineage>
</organism>
<reference evidence="2" key="1">
    <citation type="submission" date="2021-02" db="EMBL/GenBank/DDBJ databases">
        <title>Skermanella TT6 skin isolate.</title>
        <authorList>
            <person name="Lee K."/>
            <person name="Ganzorig M."/>
        </authorList>
    </citation>
    <scope>NUCLEOTIDE SEQUENCE</scope>
    <source>
        <strain evidence="2">TT6</strain>
    </source>
</reference>
<dbReference type="Proteomes" id="UP000595197">
    <property type="component" value="Chromosome"/>
</dbReference>
<proteinExistence type="inferred from homology"/>
<gene>
    <name evidence="2" type="ORF">IGS68_26810</name>
</gene>
<name>A0ABX7B8Z0_9PROT</name>
<evidence type="ECO:0000313" key="2">
    <source>
        <dbReference type="EMBL" id="QQP89536.1"/>
    </source>
</evidence>
<dbReference type="InterPro" id="IPR038390">
    <property type="entry name" value="Metal_Tscrpt_repr_sf"/>
</dbReference>
<protein>
    <submittedName>
        <fullName evidence="2">Metal-sensing transcriptional repressor</fullName>
    </submittedName>
</protein>
<sequence>MTHTSHPDVINRLKRAHGHLASTIAMIEDGRSCLEVAQQMHAVIRALEGAKAVFIHDHLGHCLEEAAGPLARENRAALDEFRQIARYL</sequence>
<dbReference type="RefSeq" id="WP_201075862.1">
    <property type="nucleotide sequence ID" value="NZ_CP067420.1"/>
</dbReference>
<evidence type="ECO:0000313" key="3">
    <source>
        <dbReference type="Proteomes" id="UP000595197"/>
    </source>
</evidence>
<evidence type="ECO:0000256" key="1">
    <source>
        <dbReference type="ARBA" id="ARBA00005260"/>
    </source>
</evidence>